<dbReference type="InterPro" id="IPR028082">
    <property type="entry name" value="Peripla_BP_I"/>
</dbReference>
<organism evidence="5 6">
    <name type="scientific">Bifidobacterium dentium ATCC 27679</name>
    <dbReference type="NCBI Taxonomy" id="871562"/>
    <lineage>
        <taxon>Bacteria</taxon>
        <taxon>Bacillati</taxon>
        <taxon>Actinomycetota</taxon>
        <taxon>Actinomycetes</taxon>
        <taxon>Bifidobacteriales</taxon>
        <taxon>Bifidobacteriaceae</taxon>
        <taxon>Bifidobacterium</taxon>
    </lineage>
</organism>
<evidence type="ECO:0000313" key="6">
    <source>
        <dbReference type="Proteomes" id="UP000003323"/>
    </source>
</evidence>
<keyword evidence="2" id="KW-0238">DNA-binding</keyword>
<dbReference type="InterPro" id="IPR046335">
    <property type="entry name" value="LacI/GalR-like_sensor"/>
</dbReference>
<dbReference type="InterPro" id="IPR010982">
    <property type="entry name" value="Lambda_DNA-bd_dom_sf"/>
</dbReference>
<dbReference type="SMART" id="SM00354">
    <property type="entry name" value="HTH_LACI"/>
    <property type="match status" value="1"/>
</dbReference>
<dbReference type="AlphaFoldDB" id="E0QAA7"/>
<evidence type="ECO:0000256" key="3">
    <source>
        <dbReference type="ARBA" id="ARBA00023163"/>
    </source>
</evidence>
<keyword evidence="1" id="KW-0805">Transcription regulation</keyword>
<dbReference type="CDD" id="cd01392">
    <property type="entry name" value="HTH_LacI"/>
    <property type="match status" value="1"/>
</dbReference>
<dbReference type="PANTHER" id="PTHR30146">
    <property type="entry name" value="LACI-RELATED TRANSCRIPTIONAL REPRESSOR"/>
    <property type="match status" value="1"/>
</dbReference>
<evidence type="ECO:0000259" key="4">
    <source>
        <dbReference type="PROSITE" id="PS50932"/>
    </source>
</evidence>
<evidence type="ECO:0000256" key="1">
    <source>
        <dbReference type="ARBA" id="ARBA00023015"/>
    </source>
</evidence>
<feature type="domain" description="HTH lacI-type" evidence="4">
    <location>
        <begin position="7"/>
        <end position="61"/>
    </location>
</feature>
<dbReference type="GO" id="GO:0003700">
    <property type="term" value="F:DNA-binding transcription factor activity"/>
    <property type="evidence" value="ECO:0007669"/>
    <property type="project" value="TreeGrafter"/>
</dbReference>
<evidence type="ECO:0000313" key="5">
    <source>
        <dbReference type="EMBL" id="EFM40584.1"/>
    </source>
</evidence>
<dbReference type="CDD" id="cd06267">
    <property type="entry name" value="PBP1_LacI_sugar_binding-like"/>
    <property type="match status" value="1"/>
</dbReference>
<name>E0QAA7_9BIFI</name>
<dbReference type="Gene3D" id="3.40.50.2300">
    <property type="match status" value="2"/>
</dbReference>
<dbReference type="HOGENOM" id="CLU_037628_6_1_11"/>
<reference evidence="5 6" key="1">
    <citation type="submission" date="2010-08" db="EMBL/GenBank/DDBJ databases">
        <authorList>
            <person name="Muzny D."/>
            <person name="Qin X."/>
            <person name="Deng J."/>
            <person name="Jiang H."/>
            <person name="Liu Y."/>
            <person name="Qu J."/>
            <person name="Song X.-Z."/>
            <person name="Zhang L."/>
            <person name="Thornton R."/>
            <person name="Coyle M."/>
            <person name="Francisco L."/>
            <person name="Jackson L."/>
            <person name="Javaid M."/>
            <person name="Korchina V."/>
            <person name="Kovar C."/>
            <person name="Mata R."/>
            <person name="Mathew T."/>
            <person name="Ngo R."/>
            <person name="Nguyen L."/>
            <person name="Nguyen N."/>
            <person name="Okwuonu G."/>
            <person name="Ongeri F."/>
            <person name="Pham C."/>
            <person name="Simmons D."/>
            <person name="Wilczek-Boney K."/>
            <person name="Hale W."/>
            <person name="Jakkamsetti A."/>
            <person name="Pham P."/>
            <person name="Ruth R."/>
            <person name="San Lucas F."/>
            <person name="Warren J."/>
            <person name="Zhang J."/>
            <person name="Zhao Z."/>
            <person name="Zhou C."/>
            <person name="Zhu D."/>
            <person name="Lee S."/>
            <person name="Bess C."/>
            <person name="Blankenburg K."/>
            <person name="Forbes L."/>
            <person name="Fu Q."/>
            <person name="Gubbala S."/>
            <person name="Hirani K."/>
            <person name="Jayaseelan J.C."/>
            <person name="Lara F."/>
            <person name="Munidasa M."/>
            <person name="Palculict T."/>
            <person name="Patil S."/>
            <person name="Pu L.-L."/>
            <person name="Saada N."/>
            <person name="Tang L."/>
            <person name="Weissenberger G."/>
            <person name="Zhu Y."/>
            <person name="Hemphill L."/>
            <person name="Shang Y."/>
            <person name="Youmans B."/>
            <person name="Ayvaz T."/>
            <person name="Ross M."/>
            <person name="Santibanez J."/>
            <person name="Aqrawi P."/>
            <person name="Gross S."/>
            <person name="Joshi V."/>
            <person name="Fowler G."/>
            <person name="Nazareth L."/>
            <person name="Reid J."/>
            <person name="Worley K."/>
            <person name="Petrosino J."/>
            <person name="Highlander S."/>
            <person name="Gibbs R."/>
        </authorList>
    </citation>
    <scope>NUCLEOTIDE SEQUENCE [LARGE SCALE GENOMIC DNA]</scope>
    <source>
        <strain evidence="5 6">ATCC 27679</strain>
    </source>
</reference>
<dbReference type="Pfam" id="PF13377">
    <property type="entry name" value="Peripla_BP_3"/>
    <property type="match status" value="1"/>
</dbReference>
<evidence type="ECO:0000256" key="2">
    <source>
        <dbReference type="ARBA" id="ARBA00023125"/>
    </source>
</evidence>
<dbReference type="PANTHER" id="PTHR30146:SF153">
    <property type="entry name" value="LACTOSE OPERON REPRESSOR"/>
    <property type="match status" value="1"/>
</dbReference>
<gene>
    <name evidence="5" type="ORF">HMPREF0168_2065</name>
</gene>
<protein>
    <submittedName>
        <fullName evidence="5">Transcriptional regulator, LacI family</fullName>
    </submittedName>
</protein>
<dbReference type="Gene3D" id="1.10.260.40">
    <property type="entry name" value="lambda repressor-like DNA-binding domains"/>
    <property type="match status" value="1"/>
</dbReference>
<proteinExistence type="predicted"/>
<dbReference type="SUPFAM" id="SSF47413">
    <property type="entry name" value="lambda repressor-like DNA-binding domains"/>
    <property type="match status" value="1"/>
</dbReference>
<dbReference type="Proteomes" id="UP000003323">
    <property type="component" value="Unassembled WGS sequence"/>
</dbReference>
<dbReference type="EMBL" id="AEEQ01000013">
    <property type="protein sequence ID" value="EFM40584.1"/>
    <property type="molecule type" value="Genomic_DNA"/>
</dbReference>
<dbReference type="InterPro" id="IPR000843">
    <property type="entry name" value="HTH_LacI"/>
</dbReference>
<dbReference type="GO" id="GO:0000976">
    <property type="term" value="F:transcription cis-regulatory region binding"/>
    <property type="evidence" value="ECO:0007669"/>
    <property type="project" value="TreeGrafter"/>
</dbReference>
<dbReference type="SUPFAM" id="SSF53822">
    <property type="entry name" value="Periplasmic binding protein-like I"/>
    <property type="match status" value="1"/>
</dbReference>
<accession>E0QAA7</accession>
<dbReference type="Pfam" id="PF00356">
    <property type="entry name" value="LacI"/>
    <property type="match status" value="1"/>
</dbReference>
<dbReference type="PROSITE" id="PS50932">
    <property type="entry name" value="HTH_LACI_2"/>
    <property type="match status" value="1"/>
</dbReference>
<sequence>MQETDMAGIKDVAARAGVSISTVSYVMSGKRSVKEETRLKVLRAARELGYRTNGQTRAVHGGWTKVLALSSPLHEYTDYSNYAVFFFALATRAKRYGYDILLLMHEYGDRELTRIARSGMVDGILLLDVLMTDSRAEVPAMLDVPVVCVGYPSNSEAVYSVDLDFERMGREAMEKASALGHTHVLIVGNSGFAYEDGSNYLIRFRDAVVKRGDDLNMKVSFMPSTGYGMADVRLLLDSAFAQDPEITAIVCQTNATHVNNLLIALHERNLVVPQDISVMAACTYGLQQLPQAVDEMPMEPNVVCSRAVDTMMEILEYRRHDVGAVELLPGKYVARGTMGPCNIL</sequence>
<comment type="caution">
    <text evidence="5">The sequence shown here is derived from an EMBL/GenBank/DDBJ whole genome shotgun (WGS) entry which is preliminary data.</text>
</comment>
<keyword evidence="3" id="KW-0804">Transcription</keyword>
<dbReference type="PROSITE" id="PS00356">
    <property type="entry name" value="HTH_LACI_1"/>
    <property type="match status" value="1"/>
</dbReference>